<dbReference type="AlphaFoldDB" id="A0A0D3ARM1"/>
<evidence type="ECO:0000313" key="2">
    <source>
        <dbReference type="EnsemblPlants" id="Bo2g094980.1"/>
    </source>
</evidence>
<proteinExistence type="predicted"/>
<feature type="region of interest" description="Disordered" evidence="1">
    <location>
        <begin position="1"/>
        <end position="51"/>
    </location>
</feature>
<evidence type="ECO:0000313" key="3">
    <source>
        <dbReference type="Proteomes" id="UP000032141"/>
    </source>
</evidence>
<dbReference type="Gramene" id="Bo2g094980.1">
    <property type="protein sequence ID" value="Bo2g094980.1"/>
    <property type="gene ID" value="Bo2g094980"/>
</dbReference>
<evidence type="ECO:0000256" key="1">
    <source>
        <dbReference type="SAM" id="MobiDB-lite"/>
    </source>
</evidence>
<keyword evidence="3" id="KW-1185">Reference proteome</keyword>
<accession>A0A0D3ARM1</accession>
<organism evidence="2 3">
    <name type="scientific">Brassica oleracea var. oleracea</name>
    <dbReference type="NCBI Taxonomy" id="109376"/>
    <lineage>
        <taxon>Eukaryota</taxon>
        <taxon>Viridiplantae</taxon>
        <taxon>Streptophyta</taxon>
        <taxon>Embryophyta</taxon>
        <taxon>Tracheophyta</taxon>
        <taxon>Spermatophyta</taxon>
        <taxon>Magnoliopsida</taxon>
        <taxon>eudicotyledons</taxon>
        <taxon>Gunneridae</taxon>
        <taxon>Pentapetalae</taxon>
        <taxon>rosids</taxon>
        <taxon>malvids</taxon>
        <taxon>Brassicales</taxon>
        <taxon>Brassicaceae</taxon>
        <taxon>Brassiceae</taxon>
        <taxon>Brassica</taxon>
    </lineage>
</organism>
<reference evidence="2 3" key="1">
    <citation type="journal article" date="2014" name="Genome Biol.">
        <title>Transcriptome and methylome profiling reveals relics of genome dominance in the mesopolyploid Brassica oleracea.</title>
        <authorList>
            <person name="Parkin I.A."/>
            <person name="Koh C."/>
            <person name="Tang H."/>
            <person name="Robinson S.J."/>
            <person name="Kagale S."/>
            <person name="Clarke W.E."/>
            <person name="Town C.D."/>
            <person name="Nixon J."/>
            <person name="Krishnakumar V."/>
            <person name="Bidwell S.L."/>
            <person name="Denoeud F."/>
            <person name="Belcram H."/>
            <person name="Links M.G."/>
            <person name="Just J."/>
            <person name="Clarke C."/>
            <person name="Bender T."/>
            <person name="Huebert T."/>
            <person name="Mason A.S."/>
            <person name="Pires J.C."/>
            <person name="Barker G."/>
            <person name="Moore J."/>
            <person name="Walley P.G."/>
            <person name="Manoli S."/>
            <person name="Batley J."/>
            <person name="Edwards D."/>
            <person name="Nelson M.N."/>
            <person name="Wang X."/>
            <person name="Paterson A.H."/>
            <person name="King G."/>
            <person name="Bancroft I."/>
            <person name="Chalhoub B."/>
            <person name="Sharpe A.G."/>
        </authorList>
    </citation>
    <scope>NUCLEOTIDE SEQUENCE</scope>
    <source>
        <strain evidence="2 3">cv. TO1000</strain>
    </source>
</reference>
<dbReference type="EnsemblPlants" id="Bo2g094980.1">
    <property type="protein sequence ID" value="Bo2g094980.1"/>
    <property type="gene ID" value="Bo2g094980"/>
</dbReference>
<dbReference type="HOGENOM" id="CLU_2907187_0_0_1"/>
<reference evidence="2" key="2">
    <citation type="submission" date="2015-03" db="UniProtKB">
        <authorList>
            <consortium name="EnsemblPlants"/>
        </authorList>
    </citation>
    <scope>IDENTIFICATION</scope>
</reference>
<sequence>MARRHPTRPRATSSERHSQVAREETTQERRLQSDTARSLAKKRPGNDLSQRRAEVALHLFVW</sequence>
<name>A0A0D3ARM1_BRAOL</name>
<protein>
    <submittedName>
        <fullName evidence="2">Uncharacterized protein</fullName>
    </submittedName>
</protein>
<dbReference type="Proteomes" id="UP000032141">
    <property type="component" value="Chromosome C2"/>
</dbReference>
<feature type="compositionally biased region" description="Basic and acidic residues" evidence="1">
    <location>
        <begin position="13"/>
        <end position="32"/>
    </location>
</feature>